<dbReference type="GO" id="GO:0004519">
    <property type="term" value="F:endonuclease activity"/>
    <property type="evidence" value="ECO:0007669"/>
    <property type="project" value="UniProtKB-KW"/>
</dbReference>
<protein>
    <submittedName>
        <fullName evidence="5">HNH endonuclease</fullName>
    </submittedName>
</protein>
<reference evidence="5" key="1">
    <citation type="journal article" date="2017" name="Science">
        <title>Giant viruses with an expanded complement of translation system components.</title>
        <authorList>
            <person name="Schulz F."/>
            <person name="Yutin N."/>
            <person name="Ivanova N.N."/>
            <person name="Ortega D.R."/>
            <person name="Lee T.K."/>
            <person name="Vierheilig J."/>
            <person name="Daims H."/>
            <person name="Horn M."/>
            <person name="Wagner M."/>
            <person name="Jensen G.J."/>
            <person name="Kyrpides N.C."/>
            <person name="Koonin E.V."/>
            <person name="Woyke T."/>
        </authorList>
    </citation>
    <scope>NUCLEOTIDE SEQUENCE</scope>
    <source>
        <strain evidence="5">KNV1</strain>
    </source>
</reference>
<dbReference type="Gene3D" id="3.90.75.20">
    <property type="match status" value="1"/>
</dbReference>
<proteinExistence type="predicted"/>
<sequence length="423" mass="50283">MEIKLGGKLGGIALINPDDYDLVSQYSWHQNKKGYANTSINNKTFGMHRLLMGSPKGLVIDHINHIKLDNRRENLRILTNERNGKHQKKKKGSITKYKGVTYDKKRNKYSVFIRHDDQRKYIGSFDTELEAAEYYDLFIIHHKMDEINLNFPEKRQEYLQKEYINKIQETKNKYYGVTKDRKDNDRFVAKIQHNKNNIHILSSKDQIECAKAYDNYVVKNNILSKKLNFPDEYPEYQNLRKIKTKCDYIDDKTVKMIINNKKNITAIIDKIDYDLIKYYKSGINDKGYVYLDINSKYVNLHKYLLGTTQDQIIDHIDSVKTNNTRKNLKITTIKGNNQNRSKTTSDTSSKYIGVSWNKTKKRWLAYIHNEKRFHLGTFSDEEYAGRKRDLYILEKFQNESFKLNFQWNDDDIKKWKQLLNISF</sequence>
<keyword evidence="3" id="KW-0804">Transcription</keyword>
<keyword evidence="5" id="KW-0255">Endonuclease</keyword>
<keyword evidence="5" id="KW-0378">Hydrolase</keyword>
<evidence type="ECO:0000256" key="2">
    <source>
        <dbReference type="ARBA" id="ARBA00023125"/>
    </source>
</evidence>
<dbReference type="PANTHER" id="PTHR31677:SF196">
    <property type="entry name" value="ETHYLENE-RESPONSIVE TRANSCRIPTION FACTOR ERF109"/>
    <property type="match status" value="1"/>
</dbReference>
<organism evidence="5">
    <name type="scientific">Klosneuvirus KNV1</name>
    <dbReference type="NCBI Taxonomy" id="1977640"/>
    <lineage>
        <taxon>Viruses</taxon>
        <taxon>Varidnaviria</taxon>
        <taxon>Bamfordvirae</taxon>
        <taxon>Nucleocytoviricota</taxon>
        <taxon>Megaviricetes</taxon>
        <taxon>Imitervirales</taxon>
        <taxon>Mimiviridae</taxon>
        <taxon>Klosneuvirinae</taxon>
        <taxon>Klosneuvirus</taxon>
    </lineage>
</organism>
<evidence type="ECO:0000256" key="1">
    <source>
        <dbReference type="ARBA" id="ARBA00023015"/>
    </source>
</evidence>
<dbReference type="Pfam" id="PF13392">
    <property type="entry name" value="HNH_3"/>
    <property type="match status" value="1"/>
</dbReference>
<feature type="domain" description="AP2/ERF" evidence="4">
    <location>
        <begin position="96"/>
        <end position="152"/>
    </location>
</feature>
<dbReference type="GO" id="GO:0003677">
    <property type="term" value="F:DNA binding"/>
    <property type="evidence" value="ECO:0007669"/>
    <property type="project" value="UniProtKB-KW"/>
</dbReference>
<evidence type="ECO:0000259" key="4">
    <source>
        <dbReference type="PROSITE" id="PS51032"/>
    </source>
</evidence>
<evidence type="ECO:0000313" key="5">
    <source>
        <dbReference type="EMBL" id="ARF12505.1"/>
    </source>
</evidence>
<evidence type="ECO:0000256" key="3">
    <source>
        <dbReference type="ARBA" id="ARBA00023163"/>
    </source>
</evidence>
<dbReference type="PANTHER" id="PTHR31677">
    <property type="entry name" value="AP2 DOMAIN CLASS TRANSCRIPTION FACTOR"/>
    <property type="match status" value="1"/>
</dbReference>
<feature type="domain" description="AP2/ERF" evidence="4">
    <location>
        <begin position="350"/>
        <end position="406"/>
    </location>
</feature>
<dbReference type="InterPro" id="IPR044925">
    <property type="entry name" value="His-Me_finger_sf"/>
</dbReference>
<dbReference type="InterPro" id="IPR003615">
    <property type="entry name" value="HNH_nuc"/>
</dbReference>
<dbReference type="SUPFAM" id="SSF54171">
    <property type="entry name" value="DNA-binding domain"/>
    <property type="match status" value="2"/>
</dbReference>
<gene>
    <name evidence="5" type="ORF">Klosneuvirus_6_67</name>
</gene>
<dbReference type="InterPro" id="IPR001471">
    <property type="entry name" value="AP2/ERF_dom"/>
</dbReference>
<accession>A0A1V0SL91</accession>
<dbReference type="PROSITE" id="PS51032">
    <property type="entry name" value="AP2_ERF"/>
    <property type="match status" value="2"/>
</dbReference>
<dbReference type="EMBL" id="KY684113">
    <property type="protein sequence ID" value="ARF12505.1"/>
    <property type="molecule type" value="Genomic_DNA"/>
</dbReference>
<dbReference type="InterPro" id="IPR036955">
    <property type="entry name" value="AP2/ERF_dom_sf"/>
</dbReference>
<keyword evidence="2" id="KW-0238">DNA-binding</keyword>
<dbReference type="SUPFAM" id="SSF54060">
    <property type="entry name" value="His-Me finger endonucleases"/>
    <property type="match status" value="2"/>
</dbReference>
<dbReference type="GO" id="GO:0003700">
    <property type="term" value="F:DNA-binding transcription factor activity"/>
    <property type="evidence" value="ECO:0007669"/>
    <property type="project" value="InterPro"/>
</dbReference>
<keyword evidence="1" id="KW-0805">Transcription regulation</keyword>
<keyword evidence="5" id="KW-0540">Nuclease</keyword>
<dbReference type="InterPro" id="IPR016177">
    <property type="entry name" value="DNA-bd_dom_sf"/>
</dbReference>
<name>A0A1V0SL91_9VIRU</name>
<dbReference type="Gene3D" id="3.30.730.10">
    <property type="entry name" value="AP2/ERF domain"/>
    <property type="match status" value="3"/>
</dbReference>